<name>A0A1S8Y988_9GAMM</name>
<dbReference type="Proteomes" id="UP000190667">
    <property type="component" value="Unassembled WGS sequence"/>
</dbReference>
<keyword evidence="1" id="KW-0175">Coiled coil</keyword>
<evidence type="ECO:0000313" key="3">
    <source>
        <dbReference type="Proteomes" id="UP000190667"/>
    </source>
</evidence>
<evidence type="ECO:0000313" key="2">
    <source>
        <dbReference type="EMBL" id="OON35624.1"/>
    </source>
</evidence>
<reference evidence="2 3" key="1">
    <citation type="submission" date="2016-12" db="EMBL/GenBank/DDBJ databases">
        <title>Izhakiella australiana sp. nov. of genus Izhakiella isolated from Australian desert.</title>
        <authorList>
            <person name="Ji M."/>
        </authorList>
    </citation>
    <scope>NUCLEOTIDE SEQUENCE [LARGE SCALE GENOMIC DNA]</scope>
    <source>
        <strain evidence="2 3">D4N98</strain>
    </source>
</reference>
<dbReference type="OrthoDB" id="5741553at2"/>
<dbReference type="Pfam" id="PF05766">
    <property type="entry name" value="NinG"/>
    <property type="match status" value="1"/>
</dbReference>
<dbReference type="InterPro" id="IPR008713">
    <property type="entry name" value="Phage_lambda_NinG"/>
</dbReference>
<comment type="caution">
    <text evidence="2">The sequence shown here is derived from an EMBL/GenBank/DDBJ whole genome shotgun (WGS) entry which is preliminary data.</text>
</comment>
<proteinExistence type="predicted"/>
<dbReference type="AlphaFoldDB" id="A0A1S8Y988"/>
<feature type="coiled-coil region" evidence="1">
    <location>
        <begin position="36"/>
        <end position="63"/>
    </location>
</feature>
<keyword evidence="3" id="KW-1185">Reference proteome</keyword>
<evidence type="ECO:0000256" key="1">
    <source>
        <dbReference type="SAM" id="Coils"/>
    </source>
</evidence>
<sequence>MSTIKPKRRRCKICREWFQYRDFRIWWCCPEHGAIYATQKRAADQEKKRKEEAQQERRNTKIRKLAVKPLKYFHKQAQTAFNEYIRTRDAADPCISCGRFHDGQWHAGHFRTVKASPETRYDEDGCHKQCMPCNHHLSGNIGEYKPRLIEKIGQEAFDRLMGTHELKKWTREELQELAAHYRQKTRELIKRREVAA</sequence>
<dbReference type="EMBL" id="MRUL01000028">
    <property type="protein sequence ID" value="OON35624.1"/>
    <property type="molecule type" value="Genomic_DNA"/>
</dbReference>
<gene>
    <name evidence="2" type="ORF">BTJ39_22375</name>
</gene>
<organism evidence="2 3">
    <name type="scientific">Izhakiella australiensis</name>
    <dbReference type="NCBI Taxonomy" id="1926881"/>
    <lineage>
        <taxon>Bacteria</taxon>
        <taxon>Pseudomonadati</taxon>
        <taxon>Pseudomonadota</taxon>
        <taxon>Gammaproteobacteria</taxon>
        <taxon>Enterobacterales</taxon>
        <taxon>Erwiniaceae</taxon>
        <taxon>Izhakiella</taxon>
    </lineage>
</organism>
<accession>A0A1S8Y988</accession>
<dbReference type="STRING" id="1926881.BTJ39_22375"/>
<protein>
    <submittedName>
        <fullName evidence="2">Protein NinG</fullName>
    </submittedName>
</protein>